<dbReference type="Proteomes" id="UP001151760">
    <property type="component" value="Unassembled WGS sequence"/>
</dbReference>
<keyword evidence="3" id="KW-1185">Reference proteome</keyword>
<evidence type="ECO:0000256" key="1">
    <source>
        <dbReference type="SAM" id="MobiDB-lite"/>
    </source>
</evidence>
<sequence>MNNSTRCFVKRCLFGLRGRLYHLVDKVVRAGIAYGSNNSKHNNNYNRRRWDVKSEGISRNNIPRLKVNEWEKLVGELMWYGYIKNHKKTVKNKQAWTRERKSEQKPEAKPGKVKPLVKMVKSWSTKVNKTHNIPFSPSKFF</sequence>
<gene>
    <name evidence="2" type="ORF">Tco_1111454</name>
</gene>
<proteinExistence type="predicted"/>
<feature type="region of interest" description="Disordered" evidence="1">
    <location>
        <begin position="91"/>
        <end position="112"/>
    </location>
</feature>
<organism evidence="2 3">
    <name type="scientific">Tanacetum coccineum</name>
    <dbReference type="NCBI Taxonomy" id="301880"/>
    <lineage>
        <taxon>Eukaryota</taxon>
        <taxon>Viridiplantae</taxon>
        <taxon>Streptophyta</taxon>
        <taxon>Embryophyta</taxon>
        <taxon>Tracheophyta</taxon>
        <taxon>Spermatophyta</taxon>
        <taxon>Magnoliopsida</taxon>
        <taxon>eudicotyledons</taxon>
        <taxon>Gunneridae</taxon>
        <taxon>Pentapetalae</taxon>
        <taxon>asterids</taxon>
        <taxon>campanulids</taxon>
        <taxon>Asterales</taxon>
        <taxon>Asteraceae</taxon>
        <taxon>Asteroideae</taxon>
        <taxon>Anthemideae</taxon>
        <taxon>Anthemidinae</taxon>
        <taxon>Tanacetum</taxon>
    </lineage>
</organism>
<accession>A0ABQ5IMY3</accession>
<evidence type="ECO:0000313" key="3">
    <source>
        <dbReference type="Proteomes" id="UP001151760"/>
    </source>
</evidence>
<name>A0ABQ5IMY3_9ASTR</name>
<protein>
    <submittedName>
        <fullName evidence="2">Uncharacterized protein</fullName>
    </submittedName>
</protein>
<evidence type="ECO:0000313" key="2">
    <source>
        <dbReference type="EMBL" id="GJU01116.1"/>
    </source>
</evidence>
<comment type="caution">
    <text evidence="2">The sequence shown here is derived from an EMBL/GenBank/DDBJ whole genome shotgun (WGS) entry which is preliminary data.</text>
</comment>
<feature type="compositionally biased region" description="Basic and acidic residues" evidence="1">
    <location>
        <begin position="96"/>
        <end position="110"/>
    </location>
</feature>
<reference evidence="2" key="1">
    <citation type="journal article" date="2022" name="Int. J. Mol. Sci.">
        <title>Draft Genome of Tanacetum Coccineum: Genomic Comparison of Closely Related Tanacetum-Family Plants.</title>
        <authorList>
            <person name="Yamashiro T."/>
            <person name="Shiraishi A."/>
            <person name="Nakayama K."/>
            <person name="Satake H."/>
        </authorList>
    </citation>
    <scope>NUCLEOTIDE SEQUENCE</scope>
</reference>
<reference evidence="2" key="2">
    <citation type="submission" date="2022-01" db="EMBL/GenBank/DDBJ databases">
        <authorList>
            <person name="Yamashiro T."/>
            <person name="Shiraishi A."/>
            <person name="Satake H."/>
            <person name="Nakayama K."/>
        </authorList>
    </citation>
    <scope>NUCLEOTIDE SEQUENCE</scope>
</reference>
<dbReference type="EMBL" id="BQNB010020933">
    <property type="protein sequence ID" value="GJU01116.1"/>
    <property type="molecule type" value="Genomic_DNA"/>
</dbReference>